<evidence type="ECO:0008006" key="5">
    <source>
        <dbReference type="Google" id="ProtNLM"/>
    </source>
</evidence>
<evidence type="ECO:0000313" key="4">
    <source>
        <dbReference type="Proteomes" id="UP001202328"/>
    </source>
</evidence>
<dbReference type="SUPFAM" id="SSF48452">
    <property type="entry name" value="TPR-like"/>
    <property type="match status" value="1"/>
</dbReference>
<feature type="repeat" description="PPR" evidence="2">
    <location>
        <begin position="340"/>
        <end position="374"/>
    </location>
</feature>
<dbReference type="EMBL" id="JAJJMB010010581">
    <property type="protein sequence ID" value="KAI3907650.1"/>
    <property type="molecule type" value="Genomic_DNA"/>
</dbReference>
<comment type="caution">
    <text evidence="3">The sequence shown here is derived from an EMBL/GenBank/DDBJ whole genome shotgun (WGS) entry which is preliminary data.</text>
</comment>
<dbReference type="FunFam" id="1.25.40.10:FF:000941">
    <property type="entry name" value="Pentatricopeptide repeat-containing protein At5g15300"/>
    <property type="match status" value="1"/>
</dbReference>
<reference evidence="3" key="1">
    <citation type="submission" date="2022-04" db="EMBL/GenBank/DDBJ databases">
        <title>A functionally conserved STORR gene fusion in Papaver species that diverged 16.8 million years ago.</title>
        <authorList>
            <person name="Catania T."/>
        </authorList>
    </citation>
    <scope>NUCLEOTIDE SEQUENCE</scope>
    <source>
        <strain evidence="3">S-188037</strain>
    </source>
</reference>
<dbReference type="Pfam" id="PF20431">
    <property type="entry name" value="E_motif"/>
    <property type="match status" value="1"/>
</dbReference>
<evidence type="ECO:0000256" key="2">
    <source>
        <dbReference type="PROSITE-ProRule" id="PRU00708"/>
    </source>
</evidence>
<evidence type="ECO:0000256" key="1">
    <source>
        <dbReference type="ARBA" id="ARBA00022737"/>
    </source>
</evidence>
<dbReference type="PANTHER" id="PTHR47926:SF391">
    <property type="entry name" value="TETRATRICOPEPTIDE-LIKE HELICAL DOMAIN SUPERFAMILY"/>
    <property type="match status" value="1"/>
</dbReference>
<dbReference type="InterPro" id="IPR046960">
    <property type="entry name" value="PPR_At4g14850-like_plant"/>
</dbReference>
<dbReference type="InterPro" id="IPR046848">
    <property type="entry name" value="E_motif"/>
</dbReference>
<dbReference type="Gene3D" id="1.25.40.10">
    <property type="entry name" value="Tetratricopeptide repeat domain"/>
    <property type="match status" value="3"/>
</dbReference>
<dbReference type="Proteomes" id="UP001202328">
    <property type="component" value="Unassembled WGS sequence"/>
</dbReference>
<keyword evidence="1" id="KW-0677">Repeat</keyword>
<dbReference type="GO" id="GO:0003723">
    <property type="term" value="F:RNA binding"/>
    <property type="evidence" value="ECO:0007669"/>
    <property type="project" value="InterPro"/>
</dbReference>
<accession>A0AAD4XDR3</accession>
<dbReference type="PANTHER" id="PTHR47926">
    <property type="entry name" value="PENTATRICOPEPTIDE REPEAT-CONTAINING PROTEIN"/>
    <property type="match status" value="1"/>
</dbReference>
<organism evidence="3 4">
    <name type="scientific">Papaver atlanticum</name>
    <dbReference type="NCBI Taxonomy" id="357466"/>
    <lineage>
        <taxon>Eukaryota</taxon>
        <taxon>Viridiplantae</taxon>
        <taxon>Streptophyta</taxon>
        <taxon>Embryophyta</taxon>
        <taxon>Tracheophyta</taxon>
        <taxon>Spermatophyta</taxon>
        <taxon>Magnoliopsida</taxon>
        <taxon>Ranunculales</taxon>
        <taxon>Papaveraceae</taxon>
        <taxon>Papaveroideae</taxon>
        <taxon>Papaver</taxon>
    </lineage>
</organism>
<dbReference type="Pfam" id="PF13041">
    <property type="entry name" value="PPR_2"/>
    <property type="match status" value="3"/>
</dbReference>
<dbReference type="NCBIfam" id="TIGR00756">
    <property type="entry name" value="PPR"/>
    <property type="match status" value="6"/>
</dbReference>
<dbReference type="FunFam" id="1.25.40.10:FF:000242">
    <property type="entry name" value="Pentatricopeptide repeat-containing protein"/>
    <property type="match status" value="1"/>
</dbReference>
<name>A0AAD4XDR3_9MAGN</name>
<proteinExistence type="predicted"/>
<feature type="repeat" description="PPR" evidence="2">
    <location>
        <begin position="176"/>
        <end position="210"/>
    </location>
</feature>
<dbReference type="GO" id="GO:0009451">
    <property type="term" value="P:RNA modification"/>
    <property type="evidence" value="ECO:0007669"/>
    <property type="project" value="InterPro"/>
</dbReference>
<gene>
    <name evidence="3" type="ORF">MKW98_016294</name>
</gene>
<sequence length="540" mass="61414">MIRKRVSSSNHNQRSNLWQRCTSFRTLKQIQGLMIIKGFNSNPFSLRELIYTCSVGLSGTMDYAHILFDQISEPDLFIWNTMIRGSAQSSKPIKSVCLYKQMIQKDIQPDNYTYPFVLKACTKLSWIQMGNQIHGKVVKICLESDTFVRNTLIHLNAKCGDLKVARVLFEEWGNRDVVAYSALTAGYARRGELEIARQLFDEMPTRDMVSWNVMITGYVKCGNMESARKLFDEVPQRDVVTWNAMIAGYVLAKSYEKAFEMFEEMRITGEQPDEVTMLSLLSACTDSGSLDIGERIHRSMTEMGSRNLSVVLGNALVDMYAKCGYIGKAIEVFRGMREKDSSTWNSIIGGLAIHGFAKESIDLFEEMQREKTQPDEITFIGVLVACSHGGMTEKGRKYFQLMRIQYGIEPKLRHYGCMVDMLGRAGLLEEAFEFAELMEVVPNPIIWRTLLAACRVHGNTELGKRANERLLASRHDQSGDYVLLSNIYASEGQWEGAQNVRKLMEDRGVKKETGYTLIEADNKELMHFLFNSKSTVTSRN</sequence>
<evidence type="ECO:0000313" key="3">
    <source>
        <dbReference type="EMBL" id="KAI3907650.1"/>
    </source>
</evidence>
<dbReference type="InterPro" id="IPR002885">
    <property type="entry name" value="PPR_rpt"/>
</dbReference>
<feature type="repeat" description="PPR" evidence="2">
    <location>
        <begin position="238"/>
        <end position="272"/>
    </location>
</feature>
<dbReference type="InterPro" id="IPR011990">
    <property type="entry name" value="TPR-like_helical_dom_sf"/>
</dbReference>
<dbReference type="AlphaFoldDB" id="A0AAD4XDR3"/>
<dbReference type="PROSITE" id="PS51375">
    <property type="entry name" value="PPR"/>
    <property type="match status" value="4"/>
</dbReference>
<dbReference type="FunFam" id="1.25.40.10:FF:000470">
    <property type="entry name" value="Pentatricopeptide repeat-containing protein At5g66520"/>
    <property type="match status" value="1"/>
</dbReference>
<dbReference type="Pfam" id="PF01535">
    <property type="entry name" value="PPR"/>
    <property type="match status" value="4"/>
</dbReference>
<protein>
    <recommendedName>
        <fullName evidence="5">Pentatricopeptide repeat-containing protein</fullName>
    </recommendedName>
</protein>
<keyword evidence="4" id="KW-1185">Reference proteome</keyword>
<feature type="repeat" description="PPR" evidence="2">
    <location>
        <begin position="75"/>
        <end position="109"/>
    </location>
</feature>